<evidence type="ECO:0000256" key="9">
    <source>
        <dbReference type="HAMAP-Rule" id="MF_00336"/>
    </source>
</evidence>
<feature type="binding site" evidence="9">
    <location>
        <begin position="14"/>
        <end position="19"/>
    </location>
    <ligand>
        <name>ATP</name>
        <dbReference type="ChEBI" id="CHEBI:30616"/>
    </ligand>
</feature>
<evidence type="ECO:0000313" key="11">
    <source>
        <dbReference type="Proteomes" id="UP000070226"/>
    </source>
</evidence>
<dbReference type="GO" id="GO:0005829">
    <property type="term" value="C:cytosol"/>
    <property type="evidence" value="ECO:0007669"/>
    <property type="project" value="TreeGrafter"/>
</dbReference>
<dbReference type="UniPathway" id="UPA00078">
    <property type="reaction ID" value="UER00161"/>
</dbReference>
<comment type="caution">
    <text evidence="9">Lacks conserved residue(s) required for the propagation of feature annotation.</text>
</comment>
<sequence>MRQLGVSIIGTDTDVGKTFVTGLLGALAVDDGFDVGMIKPVSSSAVPFSQCGTMDEDEICMGLESKDATYLMQSVGIPESRRREVNPIALAGDYSPRLAAELAGVDIDYPEIVNHVKTVVNQHDITFVEGAGGITTPLTKDITFTNLMTDIAYPAILIADGRLGSINRVVLTYEYAKQHHIDVKGIIVNDTTVVDPFLLKTNIADMERYTGIPVLGVLPPYQGPDQAHIKLGWGRSFLDSAKIWQTVWGI</sequence>
<proteinExistence type="inferred from homology"/>
<dbReference type="HAMAP" id="MF_00336">
    <property type="entry name" value="BioD"/>
    <property type="match status" value="1"/>
</dbReference>
<dbReference type="SUPFAM" id="SSF52540">
    <property type="entry name" value="P-loop containing nucleoside triphosphate hydrolases"/>
    <property type="match status" value="1"/>
</dbReference>
<keyword evidence="1 9" id="KW-0963">Cytoplasm</keyword>
<accession>A0A133S418</accession>
<keyword evidence="7 9" id="KW-0460">Magnesium</keyword>
<comment type="catalytic activity">
    <reaction evidence="8">
        <text>(7R,8S)-8-amino-7-(carboxyamino)nonanoate + ATP = (4R,5S)-dethiobiotin + ADP + phosphate + H(+)</text>
        <dbReference type="Rhea" id="RHEA:63684"/>
        <dbReference type="ChEBI" id="CHEBI:15378"/>
        <dbReference type="ChEBI" id="CHEBI:30616"/>
        <dbReference type="ChEBI" id="CHEBI:43474"/>
        <dbReference type="ChEBI" id="CHEBI:149470"/>
        <dbReference type="ChEBI" id="CHEBI:149473"/>
        <dbReference type="ChEBI" id="CHEBI:456216"/>
    </reaction>
</comment>
<evidence type="ECO:0000256" key="3">
    <source>
        <dbReference type="ARBA" id="ARBA00022723"/>
    </source>
</evidence>
<dbReference type="InterPro" id="IPR027417">
    <property type="entry name" value="P-loop_NTPase"/>
</dbReference>
<feature type="binding site" evidence="9">
    <location>
        <position position="67"/>
    </location>
    <ligand>
        <name>Mg(2+)</name>
        <dbReference type="ChEBI" id="CHEBI:18420"/>
    </ligand>
</feature>
<evidence type="ECO:0000256" key="2">
    <source>
        <dbReference type="ARBA" id="ARBA00022598"/>
    </source>
</evidence>
<comment type="cofactor">
    <cofactor evidence="9">
        <name>Mg(2+)</name>
        <dbReference type="ChEBI" id="CHEBI:18420"/>
    </cofactor>
</comment>
<evidence type="ECO:0000256" key="8">
    <source>
        <dbReference type="ARBA" id="ARBA00047386"/>
    </source>
</evidence>
<dbReference type="GO" id="GO:0000287">
    <property type="term" value="F:magnesium ion binding"/>
    <property type="evidence" value="ECO:0007669"/>
    <property type="project" value="UniProtKB-UniRule"/>
</dbReference>
<evidence type="ECO:0000313" key="10">
    <source>
        <dbReference type="EMBL" id="KXA63630.1"/>
    </source>
</evidence>
<comment type="pathway">
    <text evidence="9">Cofactor biosynthesis; biotin biosynthesis; biotin from 7,8-diaminononanoate: step 1/2.</text>
</comment>
<comment type="similarity">
    <text evidence="9">Belongs to the dethiobiotin synthetase family.</text>
</comment>
<feature type="binding site" evidence="9">
    <location>
        <position position="18"/>
    </location>
    <ligand>
        <name>Mg(2+)</name>
        <dbReference type="ChEBI" id="CHEBI:18420"/>
    </ligand>
</feature>
<dbReference type="NCBIfam" id="TIGR00347">
    <property type="entry name" value="bioD"/>
    <property type="match status" value="1"/>
</dbReference>
<evidence type="ECO:0000256" key="5">
    <source>
        <dbReference type="ARBA" id="ARBA00022756"/>
    </source>
</evidence>
<comment type="catalytic activity">
    <reaction evidence="9">
        <text>(7R,8S)-7,8-diammoniononanoate + CO2 + ATP = (4R,5S)-dethiobiotin + ADP + phosphate + 3 H(+)</text>
        <dbReference type="Rhea" id="RHEA:15805"/>
        <dbReference type="ChEBI" id="CHEBI:15378"/>
        <dbReference type="ChEBI" id="CHEBI:16526"/>
        <dbReference type="ChEBI" id="CHEBI:30616"/>
        <dbReference type="ChEBI" id="CHEBI:43474"/>
        <dbReference type="ChEBI" id="CHEBI:149469"/>
        <dbReference type="ChEBI" id="CHEBI:149473"/>
        <dbReference type="ChEBI" id="CHEBI:456216"/>
        <dbReference type="EC" id="6.3.3.3"/>
    </reaction>
</comment>
<comment type="caution">
    <text evidence="10">The sequence shown here is derived from an EMBL/GenBank/DDBJ whole genome shotgun (WGS) entry which is preliminary data.</text>
</comment>
<keyword evidence="6 9" id="KW-0067">ATP-binding</keyword>
<evidence type="ECO:0000256" key="1">
    <source>
        <dbReference type="ARBA" id="ARBA00022490"/>
    </source>
</evidence>
<comment type="function">
    <text evidence="9">Catalyzes a mechanistically unusual reaction, the ATP-dependent insertion of CO2 between the N7 and N8 nitrogen atoms of 7,8-diaminopelargonic acid (DAPA, also called 7,8-diammoniononanoate) to form a ureido ring.</text>
</comment>
<dbReference type="InterPro" id="IPR004472">
    <property type="entry name" value="DTB_synth_BioD"/>
</dbReference>
<dbReference type="AlphaFoldDB" id="A0A133S418"/>
<feature type="binding site" evidence="9">
    <location>
        <begin position="189"/>
        <end position="190"/>
    </location>
    <ligand>
        <name>ATP</name>
        <dbReference type="ChEBI" id="CHEBI:30616"/>
    </ligand>
</feature>
<evidence type="ECO:0000256" key="4">
    <source>
        <dbReference type="ARBA" id="ARBA00022741"/>
    </source>
</evidence>
<feature type="binding site" evidence="9">
    <location>
        <position position="43"/>
    </location>
    <ligand>
        <name>substrate</name>
    </ligand>
</feature>
<dbReference type="PANTHER" id="PTHR43210">
    <property type="entry name" value="DETHIOBIOTIN SYNTHETASE"/>
    <property type="match status" value="1"/>
</dbReference>
<feature type="active site" evidence="9">
    <location>
        <position position="39"/>
    </location>
</feature>
<comment type="subunit">
    <text evidence="9">Homodimer.</text>
</comment>
<keyword evidence="2 9" id="KW-0436">Ligase</keyword>
<protein>
    <recommendedName>
        <fullName evidence="9">ATP-dependent dethiobiotin synthetase BioD</fullName>
        <ecNumber evidence="9">6.3.3.3</ecNumber>
    </recommendedName>
    <alternativeName>
        <fullName evidence="9">DTB synthetase</fullName>
        <shortName evidence="9">DTBS</shortName>
    </alternativeName>
    <alternativeName>
        <fullName evidence="9">Dethiobiotin synthase</fullName>
    </alternativeName>
</protein>
<dbReference type="GO" id="GO:0004141">
    <property type="term" value="F:dethiobiotin synthase activity"/>
    <property type="evidence" value="ECO:0007669"/>
    <property type="project" value="UniProtKB-UniRule"/>
</dbReference>
<evidence type="ECO:0000256" key="6">
    <source>
        <dbReference type="ARBA" id="ARBA00022840"/>
    </source>
</evidence>
<keyword evidence="3 9" id="KW-0479">Metal-binding</keyword>
<dbReference type="GO" id="GO:0005524">
    <property type="term" value="F:ATP binding"/>
    <property type="evidence" value="ECO:0007669"/>
    <property type="project" value="UniProtKB-UniRule"/>
</dbReference>
<dbReference type="STRING" id="39777.B7L28_01010"/>
<feature type="binding site" evidence="9">
    <location>
        <position position="67"/>
    </location>
    <ligand>
        <name>ATP</name>
        <dbReference type="ChEBI" id="CHEBI:30616"/>
    </ligand>
</feature>
<comment type="subcellular location">
    <subcellularLocation>
        <location evidence="9">Cytoplasm</location>
    </subcellularLocation>
</comment>
<evidence type="ECO:0000256" key="7">
    <source>
        <dbReference type="ARBA" id="ARBA00022842"/>
    </source>
</evidence>
<dbReference type="CDD" id="cd03109">
    <property type="entry name" value="DTBS"/>
    <property type="match status" value="1"/>
</dbReference>
<dbReference type="PATRIC" id="fig|39777.7.peg.1235"/>
<reference evidence="10 11" key="1">
    <citation type="submission" date="2016-01" db="EMBL/GenBank/DDBJ databases">
        <authorList>
            <person name="Oliw E.H."/>
        </authorList>
    </citation>
    <scope>NUCLEOTIDE SEQUENCE [LARGE SCALE GENOMIC DNA]</scope>
    <source>
        <strain evidence="10 11">CMW7756B</strain>
    </source>
</reference>
<dbReference type="RefSeq" id="WP_060807681.1">
    <property type="nucleotide sequence ID" value="NZ_KQ958093.1"/>
</dbReference>
<dbReference type="EC" id="6.3.3.3" evidence="9"/>
<dbReference type="PANTHER" id="PTHR43210:SF2">
    <property type="entry name" value="ATP-DEPENDENT DETHIOBIOTIN SYNTHETASE BIOD 2"/>
    <property type="match status" value="1"/>
</dbReference>
<name>A0A133S418_9FIRM</name>
<organism evidence="10">
    <name type="scientific">Veillonella atypica</name>
    <dbReference type="NCBI Taxonomy" id="39777"/>
    <lineage>
        <taxon>Bacteria</taxon>
        <taxon>Bacillati</taxon>
        <taxon>Bacillota</taxon>
        <taxon>Negativicutes</taxon>
        <taxon>Veillonellales</taxon>
        <taxon>Veillonellaceae</taxon>
        <taxon>Veillonella</taxon>
    </lineage>
</organism>
<dbReference type="GO" id="GO:0009102">
    <property type="term" value="P:biotin biosynthetic process"/>
    <property type="evidence" value="ECO:0007669"/>
    <property type="project" value="UniProtKB-UniRule"/>
</dbReference>
<keyword evidence="5 9" id="KW-0093">Biotin biosynthesis</keyword>
<dbReference type="Proteomes" id="UP000070226">
    <property type="component" value="Unassembled WGS sequence"/>
</dbReference>
<gene>
    <name evidence="9" type="primary">bioD</name>
    <name evidence="10" type="ORF">HMPREF3233_01269</name>
</gene>
<dbReference type="Pfam" id="PF13500">
    <property type="entry name" value="AAA_26"/>
    <property type="match status" value="1"/>
</dbReference>
<dbReference type="EMBL" id="LRQT01000055">
    <property type="protein sequence ID" value="KXA63630.1"/>
    <property type="molecule type" value="Genomic_DNA"/>
</dbReference>
<keyword evidence="4 9" id="KW-0547">Nucleotide-binding</keyword>
<dbReference type="PIRSF" id="PIRSF006755">
    <property type="entry name" value="DTB_synth"/>
    <property type="match status" value="1"/>
</dbReference>
<feature type="binding site" evidence="9">
    <location>
        <position position="129"/>
    </location>
    <ligand>
        <name>Mg(2+)</name>
        <dbReference type="ChEBI" id="CHEBI:18420"/>
    </ligand>
</feature>
<dbReference type="Gene3D" id="3.40.50.300">
    <property type="entry name" value="P-loop containing nucleotide triphosphate hydrolases"/>
    <property type="match status" value="1"/>
</dbReference>
<feature type="binding site" evidence="9">
    <location>
        <begin position="129"/>
        <end position="132"/>
    </location>
    <ligand>
        <name>ATP</name>
        <dbReference type="ChEBI" id="CHEBI:30616"/>
    </ligand>
</feature>